<feature type="non-terminal residue" evidence="1">
    <location>
        <position position="1"/>
    </location>
</feature>
<accession>A0A383CL85</accession>
<sequence>DIIDDGEYYEPLEGNNLWDWIDMNDNGILDYCLDIENEPNCDYYEPFLDFGINQLPDNLEGEYFANDNYDINPLGTENNSMYDSGEQFFDTGIDGLYSYQEDNYNTYGRQGNKQVDFDASDNTISEFKDYGLDNCPNSYESEDGLCDASTENLYDYDLHFDDYDIDPNDDNYTFNNILGTENNNSWDYDDADDSGTYNIDEEIVDEYDNEEDCLLNDNIWEGTFCYIDSNMDGEYTTAEL</sequence>
<organism evidence="1">
    <name type="scientific">marine metagenome</name>
    <dbReference type="NCBI Taxonomy" id="408172"/>
    <lineage>
        <taxon>unclassified sequences</taxon>
        <taxon>metagenomes</taxon>
        <taxon>ecological metagenomes</taxon>
    </lineage>
</organism>
<proteinExistence type="predicted"/>
<name>A0A383CL85_9ZZZZ</name>
<dbReference type="AlphaFoldDB" id="A0A383CL85"/>
<evidence type="ECO:0000313" key="1">
    <source>
        <dbReference type="EMBL" id="SVE33137.1"/>
    </source>
</evidence>
<dbReference type="EMBL" id="UINC01209913">
    <property type="protein sequence ID" value="SVE33137.1"/>
    <property type="molecule type" value="Genomic_DNA"/>
</dbReference>
<reference evidence="1" key="1">
    <citation type="submission" date="2018-05" db="EMBL/GenBank/DDBJ databases">
        <authorList>
            <person name="Lanie J.A."/>
            <person name="Ng W.-L."/>
            <person name="Kazmierczak K.M."/>
            <person name="Andrzejewski T.M."/>
            <person name="Davidsen T.M."/>
            <person name="Wayne K.J."/>
            <person name="Tettelin H."/>
            <person name="Glass J.I."/>
            <person name="Rusch D."/>
            <person name="Podicherti R."/>
            <person name="Tsui H.-C.T."/>
            <person name="Winkler M.E."/>
        </authorList>
    </citation>
    <scope>NUCLEOTIDE SEQUENCE</scope>
</reference>
<gene>
    <name evidence="1" type="ORF">METZ01_LOCUS485991</name>
</gene>
<protein>
    <submittedName>
        <fullName evidence="1">Uncharacterized protein</fullName>
    </submittedName>
</protein>
<feature type="non-terminal residue" evidence="1">
    <location>
        <position position="240"/>
    </location>
</feature>